<dbReference type="SUPFAM" id="SSF54427">
    <property type="entry name" value="NTF2-like"/>
    <property type="match status" value="1"/>
</dbReference>
<proteinExistence type="predicted"/>
<reference evidence="2 3" key="1">
    <citation type="submission" date="2017-04" db="EMBL/GenBank/DDBJ databases">
        <authorList>
            <person name="Afonso C.L."/>
            <person name="Miller P.J."/>
            <person name="Scott M.A."/>
            <person name="Spackman E."/>
            <person name="Goraichik I."/>
            <person name="Dimitrov K.M."/>
            <person name="Suarez D.L."/>
            <person name="Swayne D.E."/>
        </authorList>
    </citation>
    <scope>NUCLEOTIDE SEQUENCE [LARGE SCALE GENOMIC DNA]</scope>
    <source>
        <strain evidence="2 3">DSM 22418</strain>
    </source>
</reference>
<protein>
    <submittedName>
        <fullName evidence="2">SEC-C motif-containing protein</fullName>
    </submittedName>
</protein>
<dbReference type="InterPro" id="IPR048469">
    <property type="entry name" value="YchJ-like_M"/>
</dbReference>
<dbReference type="Pfam" id="PF17775">
    <property type="entry name" value="YchJ_M-like"/>
    <property type="match status" value="1"/>
</dbReference>
<dbReference type="AlphaFoldDB" id="A0A1X7IPP4"/>
<gene>
    <name evidence="2" type="ORF">SAMN05660862_1104</name>
</gene>
<keyword evidence="3" id="KW-1185">Reference proteome</keyword>
<evidence type="ECO:0000313" key="2">
    <source>
        <dbReference type="EMBL" id="SMG16669.1"/>
    </source>
</evidence>
<evidence type="ECO:0000313" key="3">
    <source>
        <dbReference type="Proteomes" id="UP000192980"/>
    </source>
</evidence>
<dbReference type="InterPro" id="IPR032710">
    <property type="entry name" value="NTF2-like_dom_sf"/>
</dbReference>
<name>A0A1X7IPP4_9SPHI</name>
<feature type="domain" description="YchJ-like middle NTF2-like" evidence="1">
    <location>
        <begin position="36"/>
        <end position="129"/>
    </location>
</feature>
<dbReference type="STRING" id="561061.SAMN05660862_1104"/>
<dbReference type="EMBL" id="FXAU01000001">
    <property type="protein sequence ID" value="SMG16669.1"/>
    <property type="molecule type" value="Genomic_DNA"/>
</dbReference>
<organism evidence="2 3">
    <name type="scientific">Sphingobacterium psychroaquaticum</name>
    <dbReference type="NCBI Taxonomy" id="561061"/>
    <lineage>
        <taxon>Bacteria</taxon>
        <taxon>Pseudomonadati</taxon>
        <taxon>Bacteroidota</taxon>
        <taxon>Sphingobacteriia</taxon>
        <taxon>Sphingobacteriales</taxon>
        <taxon>Sphingobacteriaceae</taxon>
        <taxon>Sphingobacterium</taxon>
    </lineage>
</organism>
<dbReference type="Proteomes" id="UP000192980">
    <property type="component" value="Unassembled WGS sequence"/>
</dbReference>
<evidence type="ECO:0000259" key="1">
    <source>
        <dbReference type="Pfam" id="PF17775"/>
    </source>
</evidence>
<accession>A0A1X7IPP4</accession>
<dbReference type="Gene3D" id="3.10.450.50">
    <property type="match status" value="1"/>
</dbReference>
<sequence>MILQTAVDTFLCGCSSEKPYSDCCAPIHQDLREATTAESLMRARYCAFTKGLIDFLYNSFHPTTRRFQQKAAIAQWASANKWMQLEVLRATETTVEFKAHYLNANGEVEIHHEKSTFKRTQGIWYYVDGRLLS</sequence>
<dbReference type="RefSeq" id="WP_234991104.1">
    <property type="nucleotide sequence ID" value="NZ_FXAU01000001.1"/>
</dbReference>